<dbReference type="Proteomes" id="UP000464754">
    <property type="component" value="Chromosome"/>
</dbReference>
<keyword evidence="1" id="KW-0812">Transmembrane</keyword>
<evidence type="ECO:0000313" key="2">
    <source>
        <dbReference type="EMBL" id="BBK21497.1"/>
    </source>
</evidence>
<evidence type="ECO:0008006" key="4">
    <source>
        <dbReference type="Google" id="ProtNLM"/>
    </source>
</evidence>
<feature type="transmembrane region" description="Helical" evidence="1">
    <location>
        <begin position="67"/>
        <end position="86"/>
    </location>
</feature>
<feature type="transmembrane region" description="Helical" evidence="1">
    <location>
        <begin position="38"/>
        <end position="60"/>
    </location>
</feature>
<organism evidence="2 3">
    <name type="scientific">Amedibacterium intestinale</name>
    <dbReference type="NCBI Taxonomy" id="2583452"/>
    <lineage>
        <taxon>Bacteria</taxon>
        <taxon>Bacillati</taxon>
        <taxon>Bacillota</taxon>
        <taxon>Erysipelotrichia</taxon>
        <taxon>Erysipelotrichales</taxon>
        <taxon>Erysipelotrichaceae</taxon>
        <taxon>Amedibacterium</taxon>
    </lineage>
</organism>
<name>A0A6N4TFM5_9FIRM</name>
<dbReference type="EMBL" id="AP019695">
    <property type="protein sequence ID" value="BBK21497.1"/>
    <property type="molecule type" value="Genomic_DNA"/>
</dbReference>
<evidence type="ECO:0000313" key="3">
    <source>
        <dbReference type="Proteomes" id="UP000464754"/>
    </source>
</evidence>
<sequence>MNIKLQTYVESFAMLIVFTLLFSLIFSALYYFQWISYSTFHLLNITSAYLIYGCCGLWLGKHIKKKVLLHIFGILLPIGILSFLLWDKQITSMLLITGKLIVFLLCACAIFLRKKD</sequence>
<feature type="transmembrane region" description="Helical" evidence="1">
    <location>
        <begin position="92"/>
        <end position="112"/>
    </location>
</feature>
<accession>A0A6N4TFM5</accession>
<feature type="transmembrane region" description="Helical" evidence="1">
    <location>
        <begin position="12"/>
        <end position="32"/>
    </location>
</feature>
<dbReference type="AlphaFoldDB" id="A0A6N4TFM5"/>
<protein>
    <recommendedName>
        <fullName evidence="4">DUF3792 domain-containing protein</fullName>
    </recommendedName>
</protein>
<evidence type="ECO:0000256" key="1">
    <source>
        <dbReference type="SAM" id="Phobius"/>
    </source>
</evidence>
<reference evidence="3" key="1">
    <citation type="submission" date="2019-05" db="EMBL/GenBank/DDBJ databases">
        <title>Complete genome sequencing of Absiella argi strain JCM 30884.</title>
        <authorList>
            <person name="Sakamoto M."/>
            <person name="Murakami T."/>
            <person name="Mori H."/>
        </authorList>
    </citation>
    <scope>NUCLEOTIDE SEQUENCE [LARGE SCALE GENOMIC DNA]</scope>
    <source>
        <strain evidence="3">JCM 30884</strain>
    </source>
</reference>
<proteinExistence type="predicted"/>
<keyword evidence="3" id="KW-1185">Reference proteome</keyword>
<dbReference type="KEGG" id="aarg:Aargi30884_04000"/>
<gene>
    <name evidence="2" type="ORF">Aargi30884_04000</name>
</gene>
<keyword evidence="1" id="KW-0472">Membrane</keyword>
<dbReference type="RefSeq" id="WP_163051396.1">
    <property type="nucleotide sequence ID" value="NZ_AP019695.1"/>
</dbReference>
<keyword evidence="1" id="KW-1133">Transmembrane helix</keyword>